<dbReference type="InterPro" id="IPR018763">
    <property type="entry name" value="DUF2334"/>
</dbReference>
<proteinExistence type="predicted"/>
<comment type="caution">
    <text evidence="1">The sequence shown here is derived from an EMBL/GenBank/DDBJ whole genome shotgun (WGS) entry which is preliminary data.</text>
</comment>
<dbReference type="RefSeq" id="WP_120797955.1">
    <property type="nucleotide sequence ID" value="NZ_RBXL01000001.1"/>
</dbReference>
<dbReference type="OrthoDB" id="9793440at2"/>
<dbReference type="SUPFAM" id="SSF88713">
    <property type="entry name" value="Glycoside hydrolase/deacetylase"/>
    <property type="match status" value="1"/>
</dbReference>
<evidence type="ECO:0000313" key="2">
    <source>
        <dbReference type="Proteomes" id="UP000274556"/>
    </source>
</evidence>
<accession>A0A495VBK0</accession>
<protein>
    <recommendedName>
        <fullName evidence="3">Deacetylase</fullName>
    </recommendedName>
</protein>
<dbReference type="Proteomes" id="UP000274556">
    <property type="component" value="Unassembled WGS sequence"/>
</dbReference>
<keyword evidence="2" id="KW-1185">Reference proteome</keyword>
<organism evidence="1 2">
    <name type="scientific">Thiocapsa rosea</name>
    <dbReference type="NCBI Taxonomy" id="69360"/>
    <lineage>
        <taxon>Bacteria</taxon>
        <taxon>Pseudomonadati</taxon>
        <taxon>Pseudomonadota</taxon>
        <taxon>Gammaproteobacteria</taxon>
        <taxon>Chromatiales</taxon>
        <taxon>Chromatiaceae</taxon>
        <taxon>Thiocapsa</taxon>
    </lineage>
</organism>
<dbReference type="EMBL" id="RBXL01000001">
    <property type="protein sequence ID" value="RKT45747.1"/>
    <property type="molecule type" value="Genomic_DNA"/>
</dbReference>
<dbReference type="Pfam" id="PF10096">
    <property type="entry name" value="DUF2334"/>
    <property type="match status" value="1"/>
</dbReference>
<gene>
    <name evidence="1" type="ORF">BDD21_3220</name>
</gene>
<sequence length="245" mass="27341">MRNAEPAAGPSARQVRALVSVHDVMPETLPQVERILALLDNEGVTPVTLLVVPGVGWGNEGVERLREFQTRGCELAGHGWIHRVDRITGLAHRIHSRLISRNVAEHLALDRVAIHRLIARCHAWFLEQGLAAPSLYCPPAWAMGPVPRATLSSLPFTRYEFFSGVLSAQTGRMHPVPLTGYEADTALRTVAIRAWNRLNRRRAARQGWIRIGIHPHDLDLRLAEDLRLDLRRFRSHAGYAEVGAG</sequence>
<dbReference type="InterPro" id="IPR011330">
    <property type="entry name" value="Glyco_hydro/deAcase_b/a-brl"/>
</dbReference>
<dbReference type="Gene3D" id="3.20.20.370">
    <property type="entry name" value="Glycoside hydrolase/deacetylase"/>
    <property type="match status" value="1"/>
</dbReference>
<name>A0A495VBK0_9GAMM</name>
<evidence type="ECO:0000313" key="1">
    <source>
        <dbReference type="EMBL" id="RKT45747.1"/>
    </source>
</evidence>
<dbReference type="GO" id="GO:0005975">
    <property type="term" value="P:carbohydrate metabolic process"/>
    <property type="evidence" value="ECO:0007669"/>
    <property type="project" value="InterPro"/>
</dbReference>
<evidence type="ECO:0008006" key="3">
    <source>
        <dbReference type="Google" id="ProtNLM"/>
    </source>
</evidence>
<dbReference type="CDD" id="cd11374">
    <property type="entry name" value="CE4_u10"/>
    <property type="match status" value="1"/>
</dbReference>
<reference evidence="1 2" key="1">
    <citation type="submission" date="2018-10" db="EMBL/GenBank/DDBJ databases">
        <title>Genomic Encyclopedia of Archaeal and Bacterial Type Strains, Phase II (KMG-II): from individual species to whole genera.</title>
        <authorList>
            <person name="Goeker M."/>
        </authorList>
    </citation>
    <scope>NUCLEOTIDE SEQUENCE [LARGE SCALE GENOMIC DNA]</scope>
    <source>
        <strain evidence="1 2">DSM 235</strain>
    </source>
</reference>
<dbReference type="AlphaFoldDB" id="A0A495VBK0"/>